<evidence type="ECO:0000256" key="4">
    <source>
        <dbReference type="ARBA" id="ARBA00050776"/>
    </source>
</evidence>
<dbReference type="PANTHER" id="PTHR43586">
    <property type="entry name" value="CYSTEINE DESULFURASE"/>
    <property type="match status" value="1"/>
</dbReference>
<dbReference type="RefSeq" id="WP_203702005.1">
    <property type="nucleotide sequence ID" value="NZ_BAAALU010000003.1"/>
</dbReference>
<organism evidence="7 8">
    <name type="scientific">Asanoa iriomotensis</name>
    <dbReference type="NCBI Taxonomy" id="234613"/>
    <lineage>
        <taxon>Bacteria</taxon>
        <taxon>Bacillati</taxon>
        <taxon>Actinomycetota</taxon>
        <taxon>Actinomycetes</taxon>
        <taxon>Micromonosporales</taxon>
        <taxon>Micromonosporaceae</taxon>
        <taxon>Asanoa</taxon>
    </lineage>
</organism>
<evidence type="ECO:0000256" key="5">
    <source>
        <dbReference type="RuleBase" id="RU004504"/>
    </source>
</evidence>
<dbReference type="Pfam" id="PF00266">
    <property type="entry name" value="Aminotran_5"/>
    <property type="match status" value="1"/>
</dbReference>
<dbReference type="InterPro" id="IPR000192">
    <property type="entry name" value="Aminotrans_V_dom"/>
</dbReference>
<evidence type="ECO:0000256" key="2">
    <source>
        <dbReference type="ARBA" id="ARBA00010447"/>
    </source>
</evidence>
<dbReference type="InterPro" id="IPR020578">
    <property type="entry name" value="Aminotrans_V_PyrdxlP_BS"/>
</dbReference>
<dbReference type="PANTHER" id="PTHR43586:SF8">
    <property type="entry name" value="CYSTEINE DESULFURASE 1, CHLOROPLASTIC"/>
    <property type="match status" value="1"/>
</dbReference>
<accession>A0ABQ4C193</accession>
<feature type="domain" description="Aminotransferase class V" evidence="6">
    <location>
        <begin position="110"/>
        <end position="388"/>
    </location>
</feature>
<dbReference type="Proteomes" id="UP000624325">
    <property type="component" value="Unassembled WGS sequence"/>
</dbReference>
<dbReference type="Gene3D" id="3.40.640.10">
    <property type="entry name" value="Type I PLP-dependent aspartate aminotransferase-like (Major domain)"/>
    <property type="match status" value="1"/>
</dbReference>
<dbReference type="InterPro" id="IPR006311">
    <property type="entry name" value="TAT_signal"/>
</dbReference>
<evidence type="ECO:0000256" key="3">
    <source>
        <dbReference type="ARBA" id="ARBA00022898"/>
    </source>
</evidence>
<keyword evidence="8" id="KW-1185">Reference proteome</keyword>
<evidence type="ECO:0000313" key="8">
    <source>
        <dbReference type="Proteomes" id="UP000624325"/>
    </source>
</evidence>
<dbReference type="InterPro" id="IPR015424">
    <property type="entry name" value="PyrdxlP-dep_Trfase"/>
</dbReference>
<evidence type="ECO:0000256" key="1">
    <source>
        <dbReference type="ARBA" id="ARBA00001933"/>
    </source>
</evidence>
<gene>
    <name evidence="7" type="ORF">Air01nite_22960</name>
</gene>
<reference evidence="7 8" key="1">
    <citation type="submission" date="2021-01" db="EMBL/GenBank/DDBJ databases">
        <title>Whole genome shotgun sequence of Asanoa iriomotensis NBRC 100142.</title>
        <authorList>
            <person name="Komaki H."/>
            <person name="Tamura T."/>
        </authorList>
    </citation>
    <scope>NUCLEOTIDE SEQUENCE [LARGE SCALE GENOMIC DNA]</scope>
    <source>
        <strain evidence="7 8">NBRC 100142</strain>
    </source>
</reference>
<dbReference type="PROSITE" id="PS51318">
    <property type="entry name" value="TAT"/>
    <property type="match status" value="1"/>
</dbReference>
<dbReference type="InterPro" id="IPR015422">
    <property type="entry name" value="PyrdxlP-dep_Trfase_small"/>
</dbReference>
<dbReference type="SUPFAM" id="SSF53383">
    <property type="entry name" value="PLP-dependent transferases"/>
    <property type="match status" value="1"/>
</dbReference>
<comment type="catalytic activity">
    <reaction evidence="4">
        <text>(sulfur carrier)-H + L-cysteine = (sulfur carrier)-SH + L-alanine</text>
        <dbReference type="Rhea" id="RHEA:43892"/>
        <dbReference type="Rhea" id="RHEA-COMP:14737"/>
        <dbReference type="Rhea" id="RHEA-COMP:14739"/>
        <dbReference type="ChEBI" id="CHEBI:29917"/>
        <dbReference type="ChEBI" id="CHEBI:35235"/>
        <dbReference type="ChEBI" id="CHEBI:57972"/>
        <dbReference type="ChEBI" id="CHEBI:64428"/>
        <dbReference type="EC" id="2.8.1.7"/>
    </reaction>
</comment>
<dbReference type="PROSITE" id="PS51257">
    <property type="entry name" value="PROKAR_LIPOPROTEIN"/>
    <property type="match status" value="1"/>
</dbReference>
<evidence type="ECO:0000259" key="6">
    <source>
        <dbReference type="Pfam" id="PF00266"/>
    </source>
</evidence>
<dbReference type="PROSITE" id="PS00595">
    <property type="entry name" value="AA_TRANSFER_CLASS_5"/>
    <property type="match status" value="1"/>
</dbReference>
<protein>
    <submittedName>
        <fullName evidence="7">Class V aminotransferase</fullName>
    </submittedName>
</protein>
<dbReference type="InterPro" id="IPR015421">
    <property type="entry name" value="PyrdxlP-dep_Trfase_major"/>
</dbReference>
<sequence>MAQLSRRGLLGATAAVGLLGVAACEGGDAGAPPFDPRDWASVRAQFDLDPAVAHLSTFVFAPHPAPVRAAIELHRAGFDRDPIGYLHANEATAEGRVSGAAMRYLGEGADRMAFTDSTTLGLGLLYGGLRLAKGDEVLTTTHDFYATHEALRLRAERDGVTVRQVELYADAAAATADEIVGKLIAAVNPRTRVVALTWVHSSTGARMPIRAIADALAGRDVLLCVDGVHGFGAVDATPASLGCDFLVSGTHKWLHGPRGTGLIWGSTRGWARYTPSIPSFDPRALTGWITAGRVPVPPGPAATPGGYHSFEHRWALAEAFQLHDSIGRDRVAGRIRDLATRLKDGLAGIGGVTLVTPRDPELSAGLVCCAVANLQVDEAVGRLAAAKVVATATPYRTTYLRFGPSIANSEEHVDAAVRAVHGLV</sequence>
<dbReference type="Gene3D" id="3.90.1150.10">
    <property type="entry name" value="Aspartate Aminotransferase, domain 1"/>
    <property type="match status" value="1"/>
</dbReference>
<comment type="similarity">
    <text evidence="2">Belongs to the class-V pyridoxal-phosphate-dependent aminotransferase family. Csd subfamily.</text>
</comment>
<dbReference type="GO" id="GO:0008483">
    <property type="term" value="F:transaminase activity"/>
    <property type="evidence" value="ECO:0007669"/>
    <property type="project" value="UniProtKB-KW"/>
</dbReference>
<comment type="caution">
    <text evidence="7">The sequence shown here is derived from an EMBL/GenBank/DDBJ whole genome shotgun (WGS) entry which is preliminary data.</text>
</comment>
<keyword evidence="7" id="KW-0808">Transferase</keyword>
<keyword evidence="3" id="KW-0663">Pyridoxal phosphate</keyword>
<proteinExistence type="inferred from homology"/>
<name>A0ABQ4C193_9ACTN</name>
<keyword evidence="7" id="KW-0032">Aminotransferase</keyword>
<evidence type="ECO:0000313" key="7">
    <source>
        <dbReference type="EMBL" id="GIF56201.1"/>
    </source>
</evidence>
<dbReference type="EMBL" id="BONC01000013">
    <property type="protein sequence ID" value="GIF56201.1"/>
    <property type="molecule type" value="Genomic_DNA"/>
</dbReference>
<comment type="cofactor">
    <cofactor evidence="1 5">
        <name>pyridoxal 5'-phosphate</name>
        <dbReference type="ChEBI" id="CHEBI:597326"/>
    </cofactor>
</comment>